<dbReference type="GO" id="GO:0003735">
    <property type="term" value="F:structural constituent of ribosome"/>
    <property type="evidence" value="ECO:0007669"/>
    <property type="project" value="InterPro"/>
</dbReference>
<dbReference type="InterPro" id="IPR001648">
    <property type="entry name" value="Ribosomal_bS18"/>
</dbReference>
<proteinExistence type="inferred from homology"/>
<sequence length="295" mass="32591">MLGMQLLQCARRSLVGTAVNATFCGGAVNVLRKSLLQHVACTSIRALSSSWDPKVLNELRASEGENKASDAGRDAGRARNVSVMNRISQSMGGGFAGGGADGPGGFGGSQGARVTTRAEMLQFNKYVRQRIKEMNTRLPRKPELRELAELSFLEQQVVENHLKKRCELRDPLLNTPVDEISLTNLPLINRFLTDGGSILPRKRTGVHLKKQLKLAKAVKRARQLALIPPTWKLPKYRHASYTDEHSKPESALSNIGGLEFADTRDIRFPGQFEDSKRKDSELGKVSRGVYSDKVR</sequence>
<evidence type="ECO:0000256" key="2">
    <source>
        <dbReference type="ARBA" id="ARBA00022980"/>
    </source>
</evidence>
<dbReference type="GO" id="GO:1990904">
    <property type="term" value="C:ribonucleoprotein complex"/>
    <property type="evidence" value="ECO:0007669"/>
    <property type="project" value="UniProtKB-KW"/>
</dbReference>
<evidence type="ECO:0000256" key="3">
    <source>
        <dbReference type="ARBA" id="ARBA00023274"/>
    </source>
</evidence>
<dbReference type="PANTHER" id="PTHR13479">
    <property type="entry name" value="30S RIBOSOMAL PROTEIN S18"/>
    <property type="match status" value="1"/>
</dbReference>
<gene>
    <name evidence="6" type="ORF">PCAR00345_LOCUS558</name>
</gene>
<dbReference type="PANTHER" id="PTHR13479:SF40">
    <property type="entry name" value="SMALL RIBOSOMAL SUBUNIT PROTEIN BS18M"/>
    <property type="match status" value="1"/>
</dbReference>
<evidence type="ECO:0000256" key="4">
    <source>
        <dbReference type="RuleBase" id="RU003910"/>
    </source>
</evidence>
<name>A0A7S4AYF9_CHRCT</name>
<dbReference type="GO" id="GO:0006412">
    <property type="term" value="P:translation"/>
    <property type="evidence" value="ECO:0007669"/>
    <property type="project" value="InterPro"/>
</dbReference>
<dbReference type="SUPFAM" id="SSF46911">
    <property type="entry name" value="Ribosomal protein S18"/>
    <property type="match status" value="1"/>
</dbReference>
<feature type="region of interest" description="Disordered" evidence="5">
    <location>
        <begin position="271"/>
        <end position="295"/>
    </location>
</feature>
<dbReference type="InterPro" id="IPR036870">
    <property type="entry name" value="Ribosomal_bS18_sf"/>
</dbReference>
<dbReference type="PRINTS" id="PR00974">
    <property type="entry name" value="RIBOSOMALS18"/>
</dbReference>
<dbReference type="AlphaFoldDB" id="A0A7S4AYF9"/>
<keyword evidence="2 4" id="KW-0689">Ribosomal protein</keyword>
<evidence type="ECO:0000256" key="1">
    <source>
        <dbReference type="ARBA" id="ARBA00005589"/>
    </source>
</evidence>
<dbReference type="GO" id="GO:0005840">
    <property type="term" value="C:ribosome"/>
    <property type="evidence" value="ECO:0007669"/>
    <property type="project" value="UniProtKB-KW"/>
</dbReference>
<organism evidence="6">
    <name type="scientific">Chrysotila carterae</name>
    <name type="common">Marine alga</name>
    <name type="synonym">Syracosphaera carterae</name>
    <dbReference type="NCBI Taxonomy" id="13221"/>
    <lineage>
        <taxon>Eukaryota</taxon>
        <taxon>Haptista</taxon>
        <taxon>Haptophyta</taxon>
        <taxon>Prymnesiophyceae</taxon>
        <taxon>Isochrysidales</taxon>
        <taxon>Isochrysidaceae</taxon>
        <taxon>Chrysotila</taxon>
    </lineage>
</organism>
<dbReference type="GO" id="GO:0070181">
    <property type="term" value="F:small ribosomal subunit rRNA binding"/>
    <property type="evidence" value="ECO:0007669"/>
    <property type="project" value="TreeGrafter"/>
</dbReference>
<evidence type="ECO:0000313" key="6">
    <source>
        <dbReference type="EMBL" id="CAE0747976.1"/>
    </source>
</evidence>
<evidence type="ECO:0008006" key="7">
    <source>
        <dbReference type="Google" id="ProtNLM"/>
    </source>
</evidence>
<evidence type="ECO:0000256" key="5">
    <source>
        <dbReference type="SAM" id="MobiDB-lite"/>
    </source>
</evidence>
<keyword evidence="3 4" id="KW-0687">Ribonucleoprotein</keyword>
<accession>A0A7S4AYF9</accession>
<dbReference type="NCBIfam" id="TIGR00165">
    <property type="entry name" value="S18"/>
    <property type="match status" value="1"/>
</dbReference>
<dbReference type="Pfam" id="PF01084">
    <property type="entry name" value="Ribosomal_S18"/>
    <property type="match status" value="1"/>
</dbReference>
<reference evidence="6" key="1">
    <citation type="submission" date="2021-01" db="EMBL/GenBank/DDBJ databases">
        <authorList>
            <person name="Corre E."/>
            <person name="Pelletier E."/>
            <person name="Niang G."/>
            <person name="Scheremetjew M."/>
            <person name="Finn R."/>
            <person name="Kale V."/>
            <person name="Holt S."/>
            <person name="Cochrane G."/>
            <person name="Meng A."/>
            <person name="Brown T."/>
            <person name="Cohen L."/>
        </authorList>
    </citation>
    <scope>NUCLEOTIDE SEQUENCE</scope>
    <source>
        <strain evidence="6">CCMP645</strain>
    </source>
</reference>
<dbReference type="Gene3D" id="4.10.640.10">
    <property type="entry name" value="Ribosomal protein S18"/>
    <property type="match status" value="1"/>
</dbReference>
<protein>
    <recommendedName>
        <fullName evidence="7">Ribosomal protein S18</fullName>
    </recommendedName>
</protein>
<dbReference type="EMBL" id="HBIZ01000988">
    <property type="protein sequence ID" value="CAE0747976.1"/>
    <property type="molecule type" value="Transcribed_RNA"/>
</dbReference>
<comment type="similarity">
    <text evidence="1 4">Belongs to the bacterial ribosomal protein bS18 family.</text>
</comment>